<dbReference type="GO" id="GO:0030527">
    <property type="term" value="F:structural constituent of chromatin"/>
    <property type="evidence" value="ECO:0007669"/>
    <property type="project" value="InterPro"/>
</dbReference>
<dbReference type="GO" id="GO:0005829">
    <property type="term" value="C:cytosol"/>
    <property type="evidence" value="ECO:0007669"/>
    <property type="project" value="TreeGrafter"/>
</dbReference>
<evidence type="ECO:0000256" key="2">
    <source>
        <dbReference type="ARBA" id="ARBA00023067"/>
    </source>
</evidence>
<dbReference type="GO" id="GO:0032991">
    <property type="term" value="C:protein-containing complex"/>
    <property type="evidence" value="ECO:0007669"/>
    <property type="project" value="UniProtKB-ARBA"/>
</dbReference>
<proteinExistence type="inferred from homology"/>
<dbReference type="GO" id="GO:0030261">
    <property type="term" value="P:chromosome condensation"/>
    <property type="evidence" value="ECO:0007669"/>
    <property type="project" value="UniProtKB-KW"/>
</dbReference>
<dbReference type="InterPro" id="IPR020816">
    <property type="entry name" value="Histone-like_DNA-bd_CS"/>
</dbReference>
<dbReference type="FunFam" id="4.10.520.10:FF:000001">
    <property type="entry name" value="DNA-binding protein HU"/>
    <property type="match status" value="1"/>
</dbReference>
<comment type="caution">
    <text evidence="4">The sequence shown here is derived from an EMBL/GenBank/DDBJ whole genome shotgun (WGS) entry which is preliminary data.</text>
</comment>
<name>A0A1J5QXY4_9ZZZZ</name>
<reference evidence="4" key="1">
    <citation type="submission" date="2016-10" db="EMBL/GenBank/DDBJ databases">
        <title>Sequence of Gallionella enrichment culture.</title>
        <authorList>
            <person name="Poehlein A."/>
            <person name="Muehling M."/>
            <person name="Daniel R."/>
        </authorList>
    </citation>
    <scope>NUCLEOTIDE SEQUENCE</scope>
</reference>
<keyword evidence="2" id="KW-0226">DNA condensation</keyword>
<dbReference type="Gene3D" id="4.10.520.10">
    <property type="entry name" value="IHF-like DNA-binding proteins"/>
    <property type="match status" value="1"/>
</dbReference>
<dbReference type="InterPro" id="IPR010992">
    <property type="entry name" value="IHF-like_DNA-bd_dom_sf"/>
</dbReference>
<dbReference type="PANTHER" id="PTHR33175">
    <property type="entry name" value="DNA-BINDING PROTEIN HU"/>
    <property type="match status" value="1"/>
</dbReference>
<keyword evidence="3 4" id="KW-0238">DNA-binding</keyword>
<evidence type="ECO:0000256" key="3">
    <source>
        <dbReference type="ARBA" id="ARBA00023125"/>
    </source>
</evidence>
<dbReference type="AlphaFoldDB" id="A0A1J5QXY4"/>
<dbReference type="GO" id="GO:0042802">
    <property type="term" value="F:identical protein binding"/>
    <property type="evidence" value="ECO:0007669"/>
    <property type="project" value="UniProtKB-ARBA"/>
</dbReference>
<dbReference type="GO" id="GO:0003677">
    <property type="term" value="F:DNA binding"/>
    <property type="evidence" value="ECO:0007669"/>
    <property type="project" value="UniProtKB-KW"/>
</dbReference>
<protein>
    <submittedName>
        <fullName evidence="4">DNA-binding protein HU-beta</fullName>
    </submittedName>
</protein>
<comment type="similarity">
    <text evidence="1">Belongs to the bacterial histone-like protein family.</text>
</comment>
<dbReference type="SMART" id="SM00411">
    <property type="entry name" value="BHL"/>
    <property type="match status" value="1"/>
</dbReference>
<dbReference type="Pfam" id="PF00216">
    <property type="entry name" value="Bac_DNA_binding"/>
    <property type="match status" value="1"/>
</dbReference>
<dbReference type="PANTHER" id="PTHR33175:SF3">
    <property type="entry name" value="DNA-BINDING PROTEIN HU-BETA"/>
    <property type="match status" value="1"/>
</dbReference>
<dbReference type="GO" id="GO:0010467">
    <property type="term" value="P:gene expression"/>
    <property type="evidence" value="ECO:0007669"/>
    <property type="project" value="UniProtKB-ARBA"/>
</dbReference>
<dbReference type="PRINTS" id="PR01727">
    <property type="entry name" value="DNABINDINGHU"/>
</dbReference>
<organism evidence="4">
    <name type="scientific">mine drainage metagenome</name>
    <dbReference type="NCBI Taxonomy" id="410659"/>
    <lineage>
        <taxon>unclassified sequences</taxon>
        <taxon>metagenomes</taxon>
        <taxon>ecological metagenomes</taxon>
    </lineage>
</organism>
<evidence type="ECO:0000313" key="4">
    <source>
        <dbReference type="EMBL" id="OIQ82323.1"/>
    </source>
</evidence>
<dbReference type="PROSITE" id="PS00045">
    <property type="entry name" value="HISTONE_LIKE"/>
    <property type="match status" value="1"/>
</dbReference>
<dbReference type="SUPFAM" id="SSF47729">
    <property type="entry name" value="IHF-like DNA-binding proteins"/>
    <property type="match status" value="1"/>
</dbReference>
<accession>A0A1J5QXY4</accession>
<dbReference type="CDD" id="cd13831">
    <property type="entry name" value="HU"/>
    <property type="match status" value="1"/>
</dbReference>
<dbReference type="InterPro" id="IPR000119">
    <property type="entry name" value="Hist_DNA-bd"/>
</dbReference>
<gene>
    <name evidence="4" type="primary">hupB_14</name>
    <name evidence="4" type="ORF">GALL_358860</name>
</gene>
<evidence type="ECO:0000256" key="1">
    <source>
        <dbReference type="ARBA" id="ARBA00010529"/>
    </source>
</evidence>
<sequence length="90" mass="9088">MNKSELIDAIAKEAGLTKADAAKALDAITASVTGALKSGDTVSLIGFGTFKVSKRAARTGRNPRTGAELKIAASNAPVFSAGKALKDAVN</sequence>
<dbReference type="EMBL" id="MLJW01000817">
    <property type="protein sequence ID" value="OIQ82323.1"/>
    <property type="molecule type" value="Genomic_DNA"/>
</dbReference>